<dbReference type="InterPro" id="IPR003660">
    <property type="entry name" value="HAMP_dom"/>
</dbReference>
<dbReference type="CDD" id="cd12913">
    <property type="entry name" value="PDC1_MCP_like"/>
    <property type="match status" value="1"/>
</dbReference>
<reference evidence="8 9" key="1">
    <citation type="submission" date="2016-06" db="EMBL/GenBank/DDBJ databases">
        <authorList>
            <person name="Kjaerup R.B."/>
            <person name="Dalgaard T.S."/>
            <person name="Juul-Madsen H.R."/>
        </authorList>
    </citation>
    <scope>NUCLEOTIDE SEQUENCE [LARGE SCALE GENOMIC DNA]</scope>
    <source>
        <strain evidence="8 9">CECT 8886</strain>
    </source>
</reference>
<dbReference type="GO" id="GO:0016020">
    <property type="term" value="C:membrane"/>
    <property type="evidence" value="ECO:0007669"/>
    <property type="project" value="UniProtKB-SubCell"/>
</dbReference>
<dbReference type="PROSITE" id="PS50885">
    <property type="entry name" value="HAMP"/>
    <property type="match status" value="1"/>
</dbReference>
<dbReference type="GO" id="GO:0006935">
    <property type="term" value="P:chemotaxis"/>
    <property type="evidence" value="ECO:0007669"/>
    <property type="project" value="InterPro"/>
</dbReference>
<organism evidence="8 9">
    <name type="scientific">Marinomonas spartinae</name>
    <dbReference type="NCBI Taxonomy" id="1792290"/>
    <lineage>
        <taxon>Bacteria</taxon>
        <taxon>Pseudomonadati</taxon>
        <taxon>Pseudomonadota</taxon>
        <taxon>Gammaproteobacteria</taxon>
        <taxon>Oceanospirillales</taxon>
        <taxon>Oceanospirillaceae</taxon>
        <taxon>Marinomonas</taxon>
    </lineage>
</organism>
<dbReference type="GO" id="GO:0007165">
    <property type="term" value="P:signal transduction"/>
    <property type="evidence" value="ECO:0007669"/>
    <property type="project" value="UniProtKB-KW"/>
</dbReference>
<dbReference type="Pfam" id="PF22673">
    <property type="entry name" value="MCP-like_PDC_1"/>
    <property type="match status" value="1"/>
</dbReference>
<dbReference type="PANTHER" id="PTHR32089">
    <property type="entry name" value="METHYL-ACCEPTING CHEMOTAXIS PROTEIN MCPB"/>
    <property type="match status" value="1"/>
</dbReference>
<dbReference type="Gene3D" id="3.30.450.20">
    <property type="entry name" value="PAS domain"/>
    <property type="match status" value="1"/>
</dbReference>
<dbReference type="PANTHER" id="PTHR32089:SF117">
    <property type="entry name" value="METHYL ACCEPTING SENSORY TRANSDUCER WITH CACHE_1 SMALL MOLECULE BINDING DOMAIN"/>
    <property type="match status" value="1"/>
</dbReference>
<dbReference type="CDD" id="cd11386">
    <property type="entry name" value="MCP_signal"/>
    <property type="match status" value="1"/>
</dbReference>
<dbReference type="OrthoDB" id="2489132at2"/>
<dbReference type="PROSITE" id="PS50111">
    <property type="entry name" value="CHEMOTAXIS_TRANSDUC_2"/>
    <property type="match status" value="1"/>
</dbReference>
<evidence type="ECO:0000313" key="8">
    <source>
        <dbReference type="EMBL" id="SBS36947.1"/>
    </source>
</evidence>
<accession>A0A1A8TTW1</accession>
<evidence type="ECO:0000256" key="3">
    <source>
        <dbReference type="ARBA" id="ARBA00029447"/>
    </source>
</evidence>
<dbReference type="SMART" id="SM00283">
    <property type="entry name" value="MA"/>
    <property type="match status" value="1"/>
</dbReference>
<keyword evidence="5" id="KW-0472">Membrane</keyword>
<dbReference type="AlphaFoldDB" id="A0A1A8TTW1"/>
<comment type="similarity">
    <text evidence="3">Belongs to the methyl-accepting chemotaxis (MCP) protein family.</text>
</comment>
<dbReference type="SUPFAM" id="SSF58104">
    <property type="entry name" value="Methyl-accepting chemotaxis protein (MCP) signaling domain"/>
    <property type="match status" value="1"/>
</dbReference>
<protein>
    <submittedName>
        <fullName evidence="8">Methyl-accepting chemotaxis protein PctB</fullName>
    </submittedName>
</protein>
<dbReference type="Gene3D" id="6.10.340.10">
    <property type="match status" value="1"/>
</dbReference>
<name>A0A1A8TTW1_9GAMM</name>
<evidence type="ECO:0000256" key="5">
    <source>
        <dbReference type="SAM" id="Phobius"/>
    </source>
</evidence>
<dbReference type="Pfam" id="PF00672">
    <property type="entry name" value="HAMP"/>
    <property type="match status" value="1"/>
</dbReference>
<keyword evidence="5" id="KW-1133">Transmembrane helix</keyword>
<evidence type="ECO:0000256" key="2">
    <source>
        <dbReference type="ARBA" id="ARBA00023224"/>
    </source>
</evidence>
<dbReference type="EMBL" id="FLOB01000015">
    <property type="protein sequence ID" value="SBS36947.1"/>
    <property type="molecule type" value="Genomic_DNA"/>
</dbReference>
<dbReference type="PRINTS" id="PR00260">
    <property type="entry name" value="CHEMTRNSDUCR"/>
</dbReference>
<dbReference type="Gene3D" id="1.10.287.950">
    <property type="entry name" value="Methyl-accepting chemotaxis protein"/>
    <property type="match status" value="1"/>
</dbReference>
<dbReference type="FunFam" id="1.10.287.950:FF:000001">
    <property type="entry name" value="Methyl-accepting chemotaxis sensory transducer"/>
    <property type="match status" value="1"/>
</dbReference>
<feature type="domain" description="Methyl-accepting transducer" evidence="6">
    <location>
        <begin position="435"/>
        <end position="671"/>
    </location>
</feature>
<gene>
    <name evidence="8" type="primary">pctB_11</name>
    <name evidence="8" type="ORF">MSP8886_03913</name>
</gene>
<dbReference type="STRING" id="1792290.MSP8886_03913"/>
<evidence type="ECO:0000313" key="9">
    <source>
        <dbReference type="Proteomes" id="UP000092544"/>
    </source>
</evidence>
<evidence type="ECO:0000259" key="7">
    <source>
        <dbReference type="PROSITE" id="PS50885"/>
    </source>
</evidence>
<evidence type="ECO:0000259" key="6">
    <source>
        <dbReference type="PROSITE" id="PS50111"/>
    </source>
</evidence>
<dbReference type="Pfam" id="PF00015">
    <property type="entry name" value="MCPsignal"/>
    <property type="match status" value="1"/>
</dbReference>
<keyword evidence="9" id="KW-1185">Reference proteome</keyword>
<dbReference type="InterPro" id="IPR004089">
    <property type="entry name" value="MCPsignal_dom"/>
</dbReference>
<dbReference type="GO" id="GO:0004888">
    <property type="term" value="F:transmembrane signaling receptor activity"/>
    <property type="evidence" value="ECO:0007669"/>
    <property type="project" value="InterPro"/>
</dbReference>
<sequence>MASVSLKNKLLLISIGSVLFISLLFTWQTYSKISSLSDQLKQDAVVDLKDSAISKLKLNTRVAGEKIQAYIEKNLDVVNVLAAQLSNNLNLSAPLSREQVLPLITAAKKSAPNASVLYSFFEPNAFDNKDSEYVGKDSNVGAKDDGSFSITVAVGEDGKAVYYPIDSAKIKYNTEKDPNGQRISEWYLCPRDTKSVCLVEPYLFDLPNGSKVLMTSLTVPIMNGGVFKGIVGADLDLPVIQVFANELSKGLYDGQGSVTIVSKKGLIVASSKYKESLGKPFKTIDTKNGQALLALSKKGGVLEQDGQLIVAQPLNLESANTQWHFLISLPMSVAMAKLDKKLALMASVKQRALIEQLSLAVIIAIVATLLMLLIIRSIIRPLQLLNKQVAQLSGNEGDLTQTLDLHSHAELNELSANFNVFLQKLRGMVNSLKSIGVTVRASSGENVSASQSSLAETAQQKTEIANVVLSTQEMSNTAHEVAGITAELAEKMKEMNHTVSNSQHSIVSSTNTVQELSSSMESAKDSIDKVSARSNDINQILEVIRSVAEQTNLLALNAAIEAARAGEQGRGFAVVADEVRSLASKTQNSTEEIDSLISNLQQEVKIAVSSIANSGEKVALSVKSTQEVNDSLAAVVNEIELINDHIQQVAAAAEEQSQVSIDITGMLKKIEDAAEVLAHFAHQTNDSSEQVTHQLDELDSQLNKLKS</sequence>
<dbReference type="Proteomes" id="UP000092544">
    <property type="component" value="Unassembled WGS sequence"/>
</dbReference>
<keyword evidence="2 4" id="KW-0807">Transducer</keyword>
<dbReference type="SMART" id="SM00304">
    <property type="entry name" value="HAMP"/>
    <property type="match status" value="1"/>
</dbReference>
<dbReference type="CDD" id="cd06225">
    <property type="entry name" value="HAMP"/>
    <property type="match status" value="1"/>
</dbReference>
<evidence type="ECO:0000256" key="1">
    <source>
        <dbReference type="ARBA" id="ARBA00004370"/>
    </source>
</evidence>
<proteinExistence type="inferred from homology"/>
<evidence type="ECO:0000256" key="4">
    <source>
        <dbReference type="PROSITE-ProRule" id="PRU00284"/>
    </source>
</evidence>
<keyword evidence="5" id="KW-0812">Transmembrane</keyword>
<comment type="subcellular location">
    <subcellularLocation>
        <location evidence="1">Membrane</location>
    </subcellularLocation>
</comment>
<dbReference type="InterPro" id="IPR004090">
    <property type="entry name" value="Chemotax_Me-accpt_rcpt"/>
</dbReference>
<dbReference type="RefSeq" id="WP_067019868.1">
    <property type="nucleotide sequence ID" value="NZ_FLOB01000015.1"/>
</dbReference>
<feature type="transmembrane region" description="Helical" evidence="5">
    <location>
        <begin position="359"/>
        <end position="379"/>
    </location>
</feature>
<feature type="domain" description="HAMP" evidence="7">
    <location>
        <begin position="376"/>
        <end position="430"/>
    </location>
</feature>